<dbReference type="OrthoDB" id="6079689at2759"/>
<dbReference type="EMBL" id="CAJVCH010073567">
    <property type="protein sequence ID" value="CAG7720761.1"/>
    <property type="molecule type" value="Genomic_DNA"/>
</dbReference>
<comment type="caution">
    <text evidence="1">The sequence shown here is derived from an EMBL/GenBank/DDBJ whole genome shotgun (WGS) entry which is preliminary data.</text>
</comment>
<feature type="non-terminal residue" evidence="1">
    <location>
        <position position="36"/>
    </location>
</feature>
<proteinExistence type="predicted"/>
<accession>A0A8J2JJ38</accession>
<evidence type="ECO:0000313" key="2">
    <source>
        <dbReference type="Proteomes" id="UP000708208"/>
    </source>
</evidence>
<evidence type="ECO:0000313" key="1">
    <source>
        <dbReference type="EMBL" id="CAG7720761.1"/>
    </source>
</evidence>
<organism evidence="1 2">
    <name type="scientific">Allacma fusca</name>
    <dbReference type="NCBI Taxonomy" id="39272"/>
    <lineage>
        <taxon>Eukaryota</taxon>
        <taxon>Metazoa</taxon>
        <taxon>Ecdysozoa</taxon>
        <taxon>Arthropoda</taxon>
        <taxon>Hexapoda</taxon>
        <taxon>Collembola</taxon>
        <taxon>Symphypleona</taxon>
        <taxon>Sminthuridae</taxon>
        <taxon>Allacma</taxon>
    </lineage>
</organism>
<reference evidence="1" key="1">
    <citation type="submission" date="2021-06" db="EMBL/GenBank/DDBJ databases">
        <authorList>
            <person name="Hodson N. C."/>
            <person name="Mongue J. A."/>
            <person name="Jaron S. K."/>
        </authorList>
    </citation>
    <scope>NUCLEOTIDE SEQUENCE</scope>
</reference>
<keyword evidence="2" id="KW-1185">Reference proteome</keyword>
<dbReference type="Proteomes" id="UP000708208">
    <property type="component" value="Unassembled WGS sequence"/>
</dbReference>
<name>A0A8J2JJ38_9HEXA</name>
<sequence length="36" mass="4139">MSQLRLIDIGANLTDDMYQGMYNGSKKHEPDLDRVL</sequence>
<protein>
    <submittedName>
        <fullName evidence="1">Uncharacterized protein</fullName>
    </submittedName>
</protein>
<dbReference type="AlphaFoldDB" id="A0A8J2JJ38"/>
<gene>
    <name evidence="1" type="ORF">AFUS01_LOCUS10022</name>
</gene>